<keyword evidence="5 8" id="KW-0720">Serine protease</keyword>
<sequence>MNSCFSSFFFSLSILLLLHKLTTTTLATKKLQSYVVYLGEHSHSNSKQVSISQQEAATDLHHEFLASVVGNKEKAKDAIFYSYTRHINGFSANLEEDEALAISKLPEVISVFPNKGRKLHTTHVWEFLGLEQTNDHISKESLWKKSNFGEDVIIGNIDTGVWAASKSFSDIGMGPIPSRWKGSCQNSTGLNGRKKVFHCNKKLIGAKYFNKGYEAGTLGQQLNASFYSAIDHEGHGTHTLSTAGGGFMYYASFFGYGNGTAKGGSPNARVATYKVCYPGDLLPNSDDGGCFDADILAAIEAAITDGVDIISMSVGGGVSDYFKDAISIGSFHAMKNNITVVCSAGNSGPKSGTVTNVAPWIVTVGASTIDREFSSSVVLDDNDNKRFNGDSISIKFFSNKNFYPLILSEHAKAPNVTEKDAELCLSGSLDQSKAQGKIVVCTRGISSRVDKSEVVRLAGGVGAIIINDKDSGYELIADAHMLPATEISYSDGILLRTYINSTGLASKARITRPKTVLGTKPAPIMASFSSPGPNLITPELLKPDITAPGVNIIASYSQATSPSSLPLDSRRVPFNIMSGTSMACPIVAGVVGLLKTLHPDWSPAAIKSALLTTARSRDNRKQHMMKSSFLPATPFDYGSGHINPNKAMDPGLIYDITVEGYLDFLCSIGYDSSKMNQFSSYSCSSSSTKITNLNYPSITIPNLKNSIVVKRKVKNVGTTPTNYTVKVISPPGIAVTVNPSVLEFEYIGEEKSFHVSFVAVGNHSNNGGYEFGNLIWSDSSHHVRSPLVIKLNNK</sequence>
<comment type="similarity">
    <text evidence="1 8">Belongs to the peptidase S8 family.</text>
</comment>
<dbReference type="PROSITE" id="PS51892">
    <property type="entry name" value="SUBTILASE"/>
    <property type="match status" value="1"/>
</dbReference>
<dbReference type="GO" id="GO:0004252">
    <property type="term" value="F:serine-type endopeptidase activity"/>
    <property type="evidence" value="ECO:0000318"/>
    <property type="project" value="GO_Central"/>
</dbReference>
<organism evidence="14 15">
    <name type="scientific">Zostera marina</name>
    <name type="common">Eelgrass</name>
    <dbReference type="NCBI Taxonomy" id="29655"/>
    <lineage>
        <taxon>Eukaryota</taxon>
        <taxon>Viridiplantae</taxon>
        <taxon>Streptophyta</taxon>
        <taxon>Embryophyta</taxon>
        <taxon>Tracheophyta</taxon>
        <taxon>Spermatophyta</taxon>
        <taxon>Magnoliopsida</taxon>
        <taxon>Liliopsida</taxon>
        <taxon>Zosteraceae</taxon>
        <taxon>Zostera</taxon>
    </lineage>
</organism>
<dbReference type="GO" id="GO:0006508">
    <property type="term" value="P:proteolysis"/>
    <property type="evidence" value="ECO:0007669"/>
    <property type="project" value="UniProtKB-KW"/>
</dbReference>
<feature type="domain" description="Subtilisin-like protease fibronectin type-III" evidence="13">
    <location>
        <begin position="692"/>
        <end position="789"/>
    </location>
</feature>
<dbReference type="InterPro" id="IPR037045">
    <property type="entry name" value="S8pro/Inhibitor_I9_sf"/>
</dbReference>
<dbReference type="STRING" id="29655.A0A0K9Q0R9"/>
<dbReference type="PROSITE" id="PS00138">
    <property type="entry name" value="SUBTILASE_SER"/>
    <property type="match status" value="1"/>
</dbReference>
<dbReference type="InterPro" id="IPR010259">
    <property type="entry name" value="S8pro/Inhibitor_I9"/>
</dbReference>
<keyword evidence="6" id="KW-0325">Glycoprotein</keyword>
<feature type="domain" description="Peptidase S8/S53" evidence="10">
    <location>
        <begin position="149"/>
        <end position="620"/>
    </location>
</feature>
<dbReference type="SUPFAM" id="SSF52025">
    <property type="entry name" value="PA domain"/>
    <property type="match status" value="1"/>
</dbReference>
<keyword evidence="2 8" id="KW-0645">Protease</keyword>
<dbReference type="FunFam" id="2.60.40.2310:FF:000001">
    <property type="entry name" value="Subtilisin-like protease SBT1.5"/>
    <property type="match status" value="1"/>
</dbReference>
<comment type="caution">
    <text evidence="14">The sequence shown here is derived from an EMBL/GenBank/DDBJ whole genome shotgun (WGS) entry which is preliminary data.</text>
</comment>
<dbReference type="PRINTS" id="PR00723">
    <property type="entry name" value="SUBTILISIN"/>
</dbReference>
<dbReference type="Gene3D" id="3.50.30.30">
    <property type="match status" value="1"/>
</dbReference>
<dbReference type="InterPro" id="IPR023828">
    <property type="entry name" value="Peptidase_S8_Ser-AS"/>
</dbReference>
<dbReference type="OrthoDB" id="206201at2759"/>
<feature type="domain" description="PA" evidence="11">
    <location>
        <begin position="420"/>
        <end position="493"/>
    </location>
</feature>
<evidence type="ECO:0000256" key="7">
    <source>
        <dbReference type="PIRSR" id="PIRSR615500-1"/>
    </source>
</evidence>
<evidence type="ECO:0000313" key="15">
    <source>
        <dbReference type="Proteomes" id="UP000036987"/>
    </source>
</evidence>
<evidence type="ECO:0000256" key="1">
    <source>
        <dbReference type="ARBA" id="ARBA00011073"/>
    </source>
</evidence>
<evidence type="ECO:0000256" key="4">
    <source>
        <dbReference type="ARBA" id="ARBA00022801"/>
    </source>
</evidence>
<dbReference type="Pfam" id="PF05922">
    <property type="entry name" value="Inhibitor_I9"/>
    <property type="match status" value="1"/>
</dbReference>
<feature type="active site" description="Charge relay system" evidence="7 8">
    <location>
        <position position="235"/>
    </location>
</feature>
<evidence type="ECO:0000256" key="8">
    <source>
        <dbReference type="PROSITE-ProRule" id="PRU01240"/>
    </source>
</evidence>
<protein>
    <submittedName>
        <fullName evidence="14">Subtilisin-like serine protease</fullName>
    </submittedName>
</protein>
<dbReference type="FunFam" id="3.40.50.200:FF:000006">
    <property type="entry name" value="Subtilisin-like protease SBT1.5"/>
    <property type="match status" value="1"/>
</dbReference>
<dbReference type="CDD" id="cd04852">
    <property type="entry name" value="Peptidases_S8_3"/>
    <property type="match status" value="1"/>
</dbReference>
<evidence type="ECO:0000256" key="2">
    <source>
        <dbReference type="ARBA" id="ARBA00022670"/>
    </source>
</evidence>
<feature type="signal peptide" evidence="9">
    <location>
        <begin position="1"/>
        <end position="27"/>
    </location>
</feature>
<dbReference type="GO" id="GO:0005576">
    <property type="term" value="C:extracellular region"/>
    <property type="evidence" value="ECO:0000318"/>
    <property type="project" value="GO_Central"/>
</dbReference>
<keyword evidence="15" id="KW-1185">Reference proteome</keyword>
<dbReference type="InterPro" id="IPR034197">
    <property type="entry name" value="Peptidases_S8_3"/>
</dbReference>
<dbReference type="Pfam" id="PF02225">
    <property type="entry name" value="PA"/>
    <property type="match status" value="1"/>
</dbReference>
<evidence type="ECO:0000259" key="11">
    <source>
        <dbReference type="Pfam" id="PF02225"/>
    </source>
</evidence>
<dbReference type="InterPro" id="IPR045051">
    <property type="entry name" value="SBT"/>
</dbReference>
<reference evidence="15" key="1">
    <citation type="journal article" date="2016" name="Nature">
        <title>The genome of the seagrass Zostera marina reveals angiosperm adaptation to the sea.</title>
        <authorList>
            <person name="Olsen J.L."/>
            <person name="Rouze P."/>
            <person name="Verhelst B."/>
            <person name="Lin Y.-C."/>
            <person name="Bayer T."/>
            <person name="Collen J."/>
            <person name="Dattolo E."/>
            <person name="De Paoli E."/>
            <person name="Dittami S."/>
            <person name="Maumus F."/>
            <person name="Michel G."/>
            <person name="Kersting A."/>
            <person name="Lauritano C."/>
            <person name="Lohaus R."/>
            <person name="Toepel M."/>
            <person name="Tonon T."/>
            <person name="Vanneste K."/>
            <person name="Amirebrahimi M."/>
            <person name="Brakel J."/>
            <person name="Bostroem C."/>
            <person name="Chovatia M."/>
            <person name="Grimwood J."/>
            <person name="Jenkins J.W."/>
            <person name="Jueterbock A."/>
            <person name="Mraz A."/>
            <person name="Stam W.T."/>
            <person name="Tice H."/>
            <person name="Bornberg-Bauer E."/>
            <person name="Green P.J."/>
            <person name="Pearson G.A."/>
            <person name="Procaccini G."/>
            <person name="Duarte C.M."/>
            <person name="Schmutz J."/>
            <person name="Reusch T.B.H."/>
            <person name="Van de Peer Y."/>
        </authorList>
    </citation>
    <scope>NUCLEOTIDE SEQUENCE [LARGE SCALE GENOMIC DNA]</scope>
    <source>
        <strain evidence="15">cv. Finnish</strain>
    </source>
</reference>
<dbReference type="Gene3D" id="2.60.40.2310">
    <property type="match status" value="1"/>
</dbReference>
<evidence type="ECO:0000259" key="13">
    <source>
        <dbReference type="Pfam" id="PF17766"/>
    </source>
</evidence>
<dbReference type="CDD" id="cd02120">
    <property type="entry name" value="PA_subtilisin_like"/>
    <property type="match status" value="1"/>
</dbReference>
<dbReference type="Pfam" id="PF00082">
    <property type="entry name" value="Peptidase_S8"/>
    <property type="match status" value="1"/>
</dbReference>
<dbReference type="InterPro" id="IPR000209">
    <property type="entry name" value="Peptidase_S8/S53_dom"/>
</dbReference>
<dbReference type="InterPro" id="IPR015500">
    <property type="entry name" value="Peptidase_S8_subtilisin-rel"/>
</dbReference>
<dbReference type="Proteomes" id="UP000036987">
    <property type="component" value="Unassembled WGS sequence"/>
</dbReference>
<evidence type="ECO:0000256" key="9">
    <source>
        <dbReference type="SAM" id="SignalP"/>
    </source>
</evidence>
<dbReference type="InterPro" id="IPR003137">
    <property type="entry name" value="PA_domain"/>
</dbReference>
<feature type="chain" id="PRO_5005528070" evidence="9">
    <location>
        <begin position="28"/>
        <end position="794"/>
    </location>
</feature>
<dbReference type="Pfam" id="PF17766">
    <property type="entry name" value="fn3_6"/>
    <property type="match status" value="1"/>
</dbReference>
<evidence type="ECO:0000259" key="12">
    <source>
        <dbReference type="Pfam" id="PF05922"/>
    </source>
</evidence>
<name>A0A0K9Q0R9_ZOSMR</name>
<dbReference type="OMA" id="LEFEYIG"/>
<evidence type="ECO:0000313" key="14">
    <source>
        <dbReference type="EMBL" id="KMZ74050.1"/>
    </source>
</evidence>
<evidence type="ECO:0000256" key="6">
    <source>
        <dbReference type="ARBA" id="ARBA00023180"/>
    </source>
</evidence>
<evidence type="ECO:0000259" key="10">
    <source>
        <dbReference type="Pfam" id="PF00082"/>
    </source>
</evidence>
<proteinExistence type="inferred from homology"/>
<evidence type="ECO:0000256" key="3">
    <source>
        <dbReference type="ARBA" id="ARBA00022729"/>
    </source>
</evidence>
<dbReference type="InterPro" id="IPR046450">
    <property type="entry name" value="PA_dom_sf"/>
</dbReference>
<dbReference type="InterPro" id="IPR036852">
    <property type="entry name" value="Peptidase_S8/S53_dom_sf"/>
</dbReference>
<dbReference type="SUPFAM" id="SSF52743">
    <property type="entry name" value="Subtilisin-like"/>
    <property type="match status" value="1"/>
</dbReference>
<dbReference type="PANTHER" id="PTHR10795">
    <property type="entry name" value="PROPROTEIN CONVERTASE SUBTILISIN/KEXIN"/>
    <property type="match status" value="1"/>
</dbReference>
<dbReference type="AlphaFoldDB" id="A0A0K9Q0R9"/>
<feature type="active site" description="Charge relay system" evidence="7 8">
    <location>
        <position position="158"/>
    </location>
</feature>
<feature type="active site" description="Charge relay system" evidence="7 8">
    <location>
        <position position="581"/>
    </location>
</feature>
<gene>
    <name evidence="14" type="ORF">ZOSMA_136G00180</name>
</gene>
<accession>A0A0K9Q0R9</accession>
<keyword evidence="4 8" id="KW-0378">Hydrolase</keyword>
<dbReference type="FunFam" id="3.50.30.30:FF:000005">
    <property type="entry name" value="subtilisin-like protease SBT1.5"/>
    <property type="match status" value="1"/>
</dbReference>
<dbReference type="Gene3D" id="3.30.70.80">
    <property type="entry name" value="Peptidase S8 propeptide/proteinase inhibitor I9"/>
    <property type="match status" value="1"/>
</dbReference>
<dbReference type="Gene3D" id="3.40.50.200">
    <property type="entry name" value="Peptidase S8/S53 domain"/>
    <property type="match status" value="1"/>
</dbReference>
<dbReference type="FunFam" id="3.30.70.80:FF:000002">
    <property type="entry name" value="Subtilisin-like protease SBT5.3"/>
    <property type="match status" value="1"/>
</dbReference>
<dbReference type="EMBL" id="LFYR01000448">
    <property type="protein sequence ID" value="KMZ74050.1"/>
    <property type="molecule type" value="Genomic_DNA"/>
</dbReference>
<dbReference type="InterPro" id="IPR041469">
    <property type="entry name" value="Subtilisin-like_FN3"/>
</dbReference>
<keyword evidence="3 9" id="KW-0732">Signal</keyword>
<evidence type="ECO:0000256" key="5">
    <source>
        <dbReference type="ARBA" id="ARBA00022825"/>
    </source>
</evidence>
<feature type="domain" description="Inhibitor I9" evidence="12">
    <location>
        <begin position="33"/>
        <end position="120"/>
    </location>
</feature>